<dbReference type="RefSeq" id="XP_028031705.1">
    <property type="nucleotide sequence ID" value="XM_028175904.1"/>
</dbReference>
<evidence type="ECO:0000256" key="2">
    <source>
        <dbReference type="SAM" id="SignalP"/>
    </source>
</evidence>
<dbReference type="AlphaFoldDB" id="A0A6J2JQ55"/>
<evidence type="ECO:0000256" key="1">
    <source>
        <dbReference type="ARBA" id="ARBA00005375"/>
    </source>
</evidence>
<evidence type="ECO:0000313" key="3">
    <source>
        <dbReference type="Proteomes" id="UP000504629"/>
    </source>
</evidence>
<proteinExistence type="inferred from homology"/>
<dbReference type="KEGG" id="bman:114244178"/>
<sequence length="391" mass="45459">MLAVTFNFLLLSGVGCLRLEQVLIFSRHNLRVPLSKHIDEYTNKIFPKWSQEPGMLTEKGALLEGHMSEYLTKWMRENQLLPGTCPDKETVLIYANNKRRTIATAKAFVDAAFPDCNINVKHKKDFDIHDIIFNSAIHNTTEAYKQKVLEEIEEMLANCKLTDAYEELDKIIDIKTSKICETQRFCDLVHDKNIVIYHVGEELELNGPLRIGNSIVDNFIMSYYEGRPLKEVAWGEVTSPEQWEVLTKIAVKDQQMRFNIPSAVKDTARPTIRYMRSIFTNENFKFALLVGHDTNFNILTNALGFNPFVLMEQYEPFPVGGKIIFQKWKDVAGDYYLKVEYVYQSWNQIRDGVKINFKNPPLRETLELKECAIDKNDLCPWDDFLKFLNKY</sequence>
<feature type="chain" id="PRO_5026772235" evidence="2">
    <location>
        <begin position="17"/>
        <end position="391"/>
    </location>
</feature>
<reference evidence="4" key="1">
    <citation type="submission" date="2025-08" db="UniProtKB">
        <authorList>
            <consortium name="RefSeq"/>
        </authorList>
    </citation>
    <scope>IDENTIFICATION</scope>
    <source>
        <tissue evidence="4">Silk gland</tissue>
    </source>
</reference>
<evidence type="ECO:0000313" key="4">
    <source>
        <dbReference type="RefSeq" id="XP_028031705.1"/>
    </source>
</evidence>
<dbReference type="Pfam" id="PF00328">
    <property type="entry name" value="His_Phos_2"/>
    <property type="match status" value="1"/>
</dbReference>
<dbReference type="Proteomes" id="UP000504629">
    <property type="component" value="Unplaced"/>
</dbReference>
<comment type="similarity">
    <text evidence="1">Belongs to the histidine acid phosphatase family.</text>
</comment>
<dbReference type="InterPro" id="IPR000560">
    <property type="entry name" value="His_Pase_clade-2"/>
</dbReference>
<accession>A0A6J2JQ55</accession>
<name>A0A6J2JQ55_BOMMA</name>
<dbReference type="GO" id="GO:0050308">
    <property type="term" value="F:sugar-phosphatase activity"/>
    <property type="evidence" value="ECO:0007669"/>
    <property type="project" value="TreeGrafter"/>
</dbReference>
<dbReference type="OrthoDB" id="75078at2759"/>
<dbReference type="PANTHER" id="PTHR11567">
    <property type="entry name" value="ACID PHOSPHATASE-RELATED"/>
    <property type="match status" value="1"/>
</dbReference>
<dbReference type="Gene3D" id="3.40.50.1240">
    <property type="entry name" value="Phosphoglycerate mutase-like"/>
    <property type="match status" value="2"/>
</dbReference>
<dbReference type="InterPro" id="IPR050645">
    <property type="entry name" value="Histidine_acid_phosphatase"/>
</dbReference>
<dbReference type="InterPro" id="IPR029033">
    <property type="entry name" value="His_PPase_superfam"/>
</dbReference>
<dbReference type="PANTHER" id="PTHR11567:SF135">
    <property type="entry name" value="GLUCOSE-1-PHOSPHATASE"/>
    <property type="match status" value="1"/>
</dbReference>
<keyword evidence="2" id="KW-0732">Signal</keyword>
<feature type="signal peptide" evidence="2">
    <location>
        <begin position="1"/>
        <end position="16"/>
    </location>
</feature>
<gene>
    <name evidence="4" type="primary">LOC114244178</name>
</gene>
<dbReference type="CDD" id="cd07061">
    <property type="entry name" value="HP_HAP_like"/>
    <property type="match status" value="1"/>
</dbReference>
<keyword evidence="3" id="KW-1185">Reference proteome</keyword>
<protein>
    <submittedName>
        <fullName evidence="4">Uncharacterized protein LOC114244178</fullName>
    </submittedName>
</protein>
<dbReference type="SUPFAM" id="SSF53254">
    <property type="entry name" value="Phosphoglycerate mutase-like"/>
    <property type="match status" value="1"/>
</dbReference>
<dbReference type="GeneID" id="114244178"/>
<organism evidence="3 4">
    <name type="scientific">Bombyx mandarina</name>
    <name type="common">Wild silk moth</name>
    <name type="synonym">Wild silkworm</name>
    <dbReference type="NCBI Taxonomy" id="7092"/>
    <lineage>
        <taxon>Eukaryota</taxon>
        <taxon>Metazoa</taxon>
        <taxon>Ecdysozoa</taxon>
        <taxon>Arthropoda</taxon>
        <taxon>Hexapoda</taxon>
        <taxon>Insecta</taxon>
        <taxon>Pterygota</taxon>
        <taxon>Neoptera</taxon>
        <taxon>Endopterygota</taxon>
        <taxon>Lepidoptera</taxon>
        <taxon>Glossata</taxon>
        <taxon>Ditrysia</taxon>
        <taxon>Bombycoidea</taxon>
        <taxon>Bombycidae</taxon>
        <taxon>Bombycinae</taxon>
        <taxon>Bombyx</taxon>
    </lineage>
</organism>